<dbReference type="Pfam" id="PF06580">
    <property type="entry name" value="His_kinase"/>
    <property type="match status" value="1"/>
</dbReference>
<dbReference type="SUPFAM" id="SSF55874">
    <property type="entry name" value="ATPase domain of HSP90 chaperone/DNA topoisomerase II/histidine kinase"/>
    <property type="match status" value="1"/>
</dbReference>
<evidence type="ECO:0000313" key="4">
    <source>
        <dbReference type="Proteomes" id="UP000236735"/>
    </source>
</evidence>
<dbReference type="InterPro" id="IPR010559">
    <property type="entry name" value="Sig_transdc_His_kin_internal"/>
</dbReference>
<evidence type="ECO:0000256" key="1">
    <source>
        <dbReference type="SAM" id="Phobius"/>
    </source>
</evidence>
<evidence type="ECO:0000259" key="2">
    <source>
        <dbReference type="Pfam" id="PF06580"/>
    </source>
</evidence>
<feature type="transmembrane region" description="Helical" evidence="1">
    <location>
        <begin position="68"/>
        <end position="90"/>
    </location>
</feature>
<dbReference type="GO" id="GO:0016020">
    <property type="term" value="C:membrane"/>
    <property type="evidence" value="ECO:0007669"/>
    <property type="project" value="InterPro"/>
</dbReference>
<dbReference type="InterPro" id="IPR036890">
    <property type="entry name" value="HATPase_C_sf"/>
</dbReference>
<proteinExistence type="predicted"/>
<feature type="transmembrane region" description="Helical" evidence="1">
    <location>
        <begin position="7"/>
        <end position="26"/>
    </location>
</feature>
<keyword evidence="1" id="KW-0812">Transmembrane</keyword>
<dbReference type="EMBL" id="FNUV01000007">
    <property type="protein sequence ID" value="SEG04827.1"/>
    <property type="molecule type" value="Genomic_DNA"/>
</dbReference>
<sequence>MNKPLYIILHVGIWAYMFLSPLLFMRGSDVNVIQYLMNCMTPLLMMVVFYANFFWLTPYNFVIGKRRYYLLFNLLMVVVFGTFLHSWSSYTQSLFHEGYYYESKVDTLNYIFRDMLSLAMSAGMATAIVLATKWQRNEEARLEAENARVDAELKNLRSQVNPHFLLNTLNNIYALTAIDQPRAQDAIQQLSKLLRHMLYDNQEAEVVLKDEIQFIENYVSLMKIRLSSSVDVRLEKDVQDPCVRISPLIFISLVENAFKHGISPTEPSFVHIKLTQRDNTICFNIKNSNYPKNSYDRSGHGIGLQQVQRRLDYAYAGCYEWVKGVVGKEGIYSSTIIIKL</sequence>
<feature type="transmembrane region" description="Helical" evidence="1">
    <location>
        <begin position="32"/>
        <end position="56"/>
    </location>
</feature>
<gene>
    <name evidence="3" type="ORF">SAMN05216354_2589</name>
</gene>
<feature type="domain" description="Signal transduction histidine kinase internal region" evidence="2">
    <location>
        <begin position="151"/>
        <end position="228"/>
    </location>
</feature>
<reference evidence="3 4" key="1">
    <citation type="submission" date="2016-10" db="EMBL/GenBank/DDBJ databases">
        <authorList>
            <person name="de Groot N.N."/>
        </authorList>
    </citation>
    <scope>NUCLEOTIDE SEQUENCE [LARGE SCALE GENOMIC DNA]</scope>
    <source>
        <strain evidence="3 4">AR32</strain>
    </source>
</reference>
<keyword evidence="1" id="KW-0472">Membrane</keyword>
<evidence type="ECO:0000313" key="3">
    <source>
        <dbReference type="EMBL" id="SEG04827.1"/>
    </source>
</evidence>
<protein>
    <submittedName>
        <fullName evidence="3">Histidine kinase</fullName>
    </submittedName>
</protein>
<accession>A0A1H5X0L3</accession>
<keyword evidence="3" id="KW-0418">Kinase</keyword>
<dbReference type="PANTHER" id="PTHR34220:SF7">
    <property type="entry name" value="SENSOR HISTIDINE KINASE YPDA"/>
    <property type="match status" value="1"/>
</dbReference>
<name>A0A1H5X0L3_XYLRU</name>
<dbReference type="Gene3D" id="3.30.565.10">
    <property type="entry name" value="Histidine kinase-like ATPase, C-terminal domain"/>
    <property type="match status" value="1"/>
</dbReference>
<dbReference type="GO" id="GO:0000155">
    <property type="term" value="F:phosphorelay sensor kinase activity"/>
    <property type="evidence" value="ECO:0007669"/>
    <property type="project" value="InterPro"/>
</dbReference>
<organism evidence="3 4">
    <name type="scientific">Xylanibacter ruminicola</name>
    <name type="common">Prevotella ruminicola</name>
    <dbReference type="NCBI Taxonomy" id="839"/>
    <lineage>
        <taxon>Bacteria</taxon>
        <taxon>Pseudomonadati</taxon>
        <taxon>Bacteroidota</taxon>
        <taxon>Bacteroidia</taxon>
        <taxon>Bacteroidales</taxon>
        <taxon>Prevotellaceae</taxon>
        <taxon>Xylanibacter</taxon>
    </lineage>
</organism>
<dbReference type="InterPro" id="IPR050640">
    <property type="entry name" value="Bact_2-comp_sensor_kinase"/>
</dbReference>
<keyword evidence="1" id="KW-1133">Transmembrane helix</keyword>
<dbReference type="Proteomes" id="UP000236735">
    <property type="component" value="Unassembled WGS sequence"/>
</dbReference>
<dbReference type="AlphaFoldDB" id="A0A1H5X0L3"/>
<keyword evidence="3" id="KW-0808">Transferase</keyword>
<dbReference type="PANTHER" id="PTHR34220">
    <property type="entry name" value="SENSOR HISTIDINE KINASE YPDA"/>
    <property type="match status" value="1"/>
</dbReference>
<dbReference type="RefSeq" id="WP_036909816.1">
    <property type="nucleotide sequence ID" value="NZ_FNUV01000007.1"/>
</dbReference>
<feature type="transmembrane region" description="Helical" evidence="1">
    <location>
        <begin position="110"/>
        <end position="131"/>
    </location>
</feature>